<feature type="region of interest" description="Disordered" evidence="1">
    <location>
        <begin position="1"/>
        <end position="27"/>
    </location>
</feature>
<evidence type="ECO:0000256" key="1">
    <source>
        <dbReference type="SAM" id="MobiDB-lite"/>
    </source>
</evidence>
<reference evidence="2" key="1">
    <citation type="submission" date="2022-04" db="EMBL/GenBank/DDBJ databases">
        <title>A functionally conserved STORR gene fusion in Papaver species that diverged 16.8 million years ago.</title>
        <authorList>
            <person name="Catania T."/>
        </authorList>
    </citation>
    <scope>NUCLEOTIDE SEQUENCE</scope>
    <source>
        <strain evidence="2">S-188037</strain>
    </source>
</reference>
<evidence type="ECO:0000313" key="2">
    <source>
        <dbReference type="EMBL" id="KAI3849898.1"/>
    </source>
</evidence>
<name>A0AAD4S1I1_9MAGN</name>
<protein>
    <submittedName>
        <fullName evidence="2">Uncharacterized protein</fullName>
    </submittedName>
</protein>
<proteinExistence type="predicted"/>
<accession>A0AAD4S1I1</accession>
<feature type="non-terminal residue" evidence="2">
    <location>
        <position position="1"/>
    </location>
</feature>
<sequence>KKVSEAKVKHQEAGTSGSKSTVVSEVQEDVLGANRKDGVRGYSSSMSKKQAQVTAVAYSSLQTRQSQNEEKMNTIQNEVTSLGSRMGGVEGAVGSTTNYFFLGILTEGRLINTMANPTDLFFWCLLAVGRLDRLCICLLCL</sequence>
<feature type="compositionally biased region" description="Polar residues" evidence="1">
    <location>
        <begin position="13"/>
        <end position="24"/>
    </location>
</feature>
<gene>
    <name evidence="2" type="ORF">MKW98_026812</name>
</gene>
<feature type="compositionally biased region" description="Basic and acidic residues" evidence="1">
    <location>
        <begin position="1"/>
        <end position="12"/>
    </location>
</feature>
<keyword evidence="3" id="KW-1185">Reference proteome</keyword>
<dbReference type="EMBL" id="JAJJMB010016078">
    <property type="protein sequence ID" value="KAI3849898.1"/>
    <property type="molecule type" value="Genomic_DNA"/>
</dbReference>
<organism evidence="2 3">
    <name type="scientific">Papaver atlanticum</name>
    <dbReference type="NCBI Taxonomy" id="357466"/>
    <lineage>
        <taxon>Eukaryota</taxon>
        <taxon>Viridiplantae</taxon>
        <taxon>Streptophyta</taxon>
        <taxon>Embryophyta</taxon>
        <taxon>Tracheophyta</taxon>
        <taxon>Spermatophyta</taxon>
        <taxon>Magnoliopsida</taxon>
        <taxon>Ranunculales</taxon>
        <taxon>Papaveraceae</taxon>
        <taxon>Papaveroideae</taxon>
        <taxon>Papaver</taxon>
    </lineage>
</organism>
<dbReference type="Proteomes" id="UP001202328">
    <property type="component" value="Unassembled WGS sequence"/>
</dbReference>
<dbReference type="AlphaFoldDB" id="A0AAD4S1I1"/>
<comment type="caution">
    <text evidence="2">The sequence shown here is derived from an EMBL/GenBank/DDBJ whole genome shotgun (WGS) entry which is preliminary data.</text>
</comment>
<evidence type="ECO:0000313" key="3">
    <source>
        <dbReference type="Proteomes" id="UP001202328"/>
    </source>
</evidence>